<protein>
    <submittedName>
        <fullName evidence="2">Uncharacterized protein</fullName>
    </submittedName>
</protein>
<gene>
    <name evidence="2" type="ORF">HCN58_33685</name>
</gene>
<dbReference type="AlphaFoldDB" id="A0A7Y4GYP9"/>
<keyword evidence="1" id="KW-0812">Transmembrane</keyword>
<dbReference type="EMBL" id="JAAVLX010000016">
    <property type="protein sequence ID" value="NOJ44440.1"/>
    <property type="molecule type" value="Genomic_DNA"/>
</dbReference>
<dbReference type="RefSeq" id="WP_171583623.1">
    <property type="nucleotide sequence ID" value="NZ_JAAVLX010000016.1"/>
</dbReference>
<comment type="caution">
    <text evidence="2">The sequence shown here is derived from an EMBL/GenBank/DDBJ whole genome shotgun (WGS) entry which is preliminary data.</text>
</comment>
<accession>A0A7Y4GYP9</accession>
<evidence type="ECO:0000313" key="2">
    <source>
        <dbReference type="EMBL" id="NOJ44440.1"/>
    </source>
</evidence>
<dbReference type="Proteomes" id="UP000544122">
    <property type="component" value="Unassembled WGS sequence"/>
</dbReference>
<evidence type="ECO:0000313" key="3">
    <source>
        <dbReference type="Proteomes" id="UP000544122"/>
    </source>
</evidence>
<keyword evidence="1" id="KW-1133">Transmembrane helix</keyword>
<sequence>MQWRSASTGADEMRGTGDDEISYATGWTISGLATLGTIVAIWVLGI</sequence>
<organism evidence="2 3">
    <name type="scientific">Bradyrhizobium australiense</name>
    <dbReference type="NCBI Taxonomy" id="2721161"/>
    <lineage>
        <taxon>Bacteria</taxon>
        <taxon>Pseudomonadati</taxon>
        <taxon>Pseudomonadota</taxon>
        <taxon>Alphaproteobacteria</taxon>
        <taxon>Hyphomicrobiales</taxon>
        <taxon>Nitrobacteraceae</taxon>
        <taxon>Bradyrhizobium</taxon>
    </lineage>
</organism>
<name>A0A7Y4GYP9_9BRAD</name>
<feature type="transmembrane region" description="Helical" evidence="1">
    <location>
        <begin position="21"/>
        <end position="44"/>
    </location>
</feature>
<keyword evidence="3" id="KW-1185">Reference proteome</keyword>
<keyword evidence="1" id="KW-0472">Membrane</keyword>
<proteinExistence type="predicted"/>
<reference evidence="2 3" key="1">
    <citation type="submission" date="2020-03" db="EMBL/GenBank/DDBJ databases">
        <title>Bradyrhizobium diversity isolated from nodules of Indigofera sp.</title>
        <authorList>
            <person name="Klepa M."/>
            <person name="Helene L."/>
            <person name="Hungria M."/>
        </authorList>
    </citation>
    <scope>NUCLEOTIDE SEQUENCE [LARGE SCALE GENOMIC DNA]</scope>
    <source>
        <strain evidence="2 3">WSM 1791</strain>
    </source>
</reference>
<evidence type="ECO:0000256" key="1">
    <source>
        <dbReference type="SAM" id="Phobius"/>
    </source>
</evidence>